<protein>
    <submittedName>
        <fullName evidence="3">Phospholipase</fullName>
    </submittedName>
</protein>
<dbReference type="SUPFAM" id="SSF53474">
    <property type="entry name" value="alpha/beta-Hydrolases"/>
    <property type="match status" value="1"/>
</dbReference>
<evidence type="ECO:0000313" key="5">
    <source>
        <dbReference type="Proteomes" id="UP000036196"/>
    </source>
</evidence>
<dbReference type="Pfam" id="PF26362">
    <property type="entry name" value="DUF8093"/>
    <property type="match status" value="1"/>
</dbReference>
<dbReference type="PATRIC" id="fig|61647.15.peg.3181"/>
<sequence>MFSDIKLLYIFEDLLSPDEFPRIVNPDQASHRLSYIPEKDILSLFVGFRGSELIRRDAGVTHNGISADLRGKVQAALRRGDIVAVETRPGVLATIGPFYADGEGQLIPYSSHEPGYPVDRIVRRYEDVVKSYGGRRARPSLFPAQVTGKKEAVISDESTMGSRTSQRRTDTPLTKAERWQERKYLIGRGERSIYPDARIASERLAENNIAVEKAKLAENVYGNGKSIDALKTMPNVPEGWKDISNDESALGKLGIKSNMLYDRAENPDFFARVYQPDDTIFGKDMNPTVVFRGSRAPGLAEGTGDTIKKIIFDDISEIKNLKIDNLADWSNNGAQGIGISSDYYQKAVEIGKGIRGNVDISGHSLGGGMASAASMASGKSAWTFNAAGLNPGTVEKYKGAVLGSSKSIQAYRVDGELLTSLQEVNNESDYNLIRKSLPESLQKPWGVALPYTLKEWGSLAAHDAVGNPHTLLGGTGSLLDKHGIGQTIKLIEDEKDDDIATIRSRI</sequence>
<evidence type="ECO:0000313" key="4">
    <source>
        <dbReference type="EMBL" id="KMK15824.1"/>
    </source>
</evidence>
<dbReference type="EMBL" id="LDZF01000003">
    <property type="protein sequence ID" value="KMK15824.1"/>
    <property type="molecule type" value="Genomic_DNA"/>
</dbReference>
<gene>
    <name evidence="4" type="ORF">ABW06_04235</name>
    <name evidence="3" type="ORF">QEG54_003790</name>
</gene>
<dbReference type="Proteomes" id="UP000036196">
    <property type="component" value="Unassembled WGS sequence"/>
</dbReference>
<organism evidence="4 5">
    <name type="scientific">Pluralibacter gergoviae</name>
    <name type="common">Enterobacter gergoviae</name>
    <dbReference type="NCBI Taxonomy" id="61647"/>
    <lineage>
        <taxon>Bacteria</taxon>
        <taxon>Pseudomonadati</taxon>
        <taxon>Pseudomonadota</taxon>
        <taxon>Gammaproteobacteria</taxon>
        <taxon>Enterobacterales</taxon>
        <taxon>Enterobacteriaceae</taxon>
        <taxon>Pluralibacter</taxon>
    </lineage>
</organism>
<feature type="region of interest" description="Disordered" evidence="1">
    <location>
        <begin position="152"/>
        <end position="174"/>
    </location>
</feature>
<reference evidence="3" key="2">
    <citation type="submission" date="2024-02" db="EMBL/GenBank/DDBJ databases">
        <authorList>
            <consortium name="Clinical and Environmental Microbiology Branch: Whole genome sequencing antimicrobial resistance pathogens in the healthcare setting"/>
        </authorList>
    </citation>
    <scope>NUCLEOTIDE SEQUENCE</scope>
    <source>
        <strain evidence="3">2021DK-00143</strain>
    </source>
</reference>
<reference evidence="4 5" key="1">
    <citation type="submission" date="2015-05" db="EMBL/GenBank/DDBJ databases">
        <title>Genome sequences of Pluralibacter gergoviae.</title>
        <authorList>
            <person name="Greninger A.L."/>
            <person name="Miller S."/>
        </authorList>
    </citation>
    <scope>NUCLEOTIDE SEQUENCE [LARGE SCALE GENOMIC DNA]</scope>
    <source>
        <strain evidence="4 5">JS81F13</strain>
    </source>
</reference>
<feature type="domain" description="DUF8093" evidence="2">
    <location>
        <begin position="5"/>
        <end position="140"/>
    </location>
</feature>
<dbReference type="InterPro" id="IPR029058">
    <property type="entry name" value="AB_hydrolase_fold"/>
</dbReference>
<dbReference type="Pfam" id="PF26363">
    <property type="entry name" value="Phospholipase-like"/>
    <property type="match status" value="1"/>
</dbReference>
<keyword evidence="5" id="KW-1185">Reference proteome</keyword>
<proteinExistence type="predicted"/>
<evidence type="ECO:0000256" key="1">
    <source>
        <dbReference type="SAM" id="MobiDB-lite"/>
    </source>
</evidence>
<comment type="caution">
    <text evidence="4">The sequence shown here is derived from an EMBL/GenBank/DDBJ whole genome shotgun (WGS) entry which is preliminary data.</text>
</comment>
<accession>A0A0J5NHR8</accession>
<evidence type="ECO:0000259" key="2">
    <source>
        <dbReference type="Pfam" id="PF26362"/>
    </source>
</evidence>
<name>A0A0J5NHR8_PLUGE</name>
<evidence type="ECO:0000313" key="3">
    <source>
        <dbReference type="EMBL" id="EML1473005.1"/>
    </source>
</evidence>
<dbReference type="InterPro" id="IPR058406">
    <property type="entry name" value="DUF8093"/>
</dbReference>
<dbReference type="EMBL" id="ABLOKC030000023">
    <property type="protein sequence ID" value="EML1473005.1"/>
    <property type="molecule type" value="Genomic_DNA"/>
</dbReference>
<dbReference type="AlphaFoldDB" id="A0A0J5NHR8"/>